<dbReference type="Pfam" id="PF11101">
    <property type="entry name" value="DUF2884"/>
    <property type="match status" value="1"/>
</dbReference>
<name>A0AAU7QPI4_9GAMM</name>
<evidence type="ECO:0000256" key="1">
    <source>
        <dbReference type="SAM" id="SignalP"/>
    </source>
</evidence>
<reference evidence="2" key="1">
    <citation type="submission" date="2024-06" db="EMBL/GenBank/DDBJ databases">
        <authorList>
            <person name="Sun Y."/>
        </authorList>
    </citation>
    <scope>NUCLEOTIDE SEQUENCE</scope>
    <source>
        <strain evidence="2">IGA1.0</strain>
    </source>
</reference>
<gene>
    <name evidence="2" type="ORF">ABNK63_02405</name>
</gene>
<accession>A0AAU7QPI4</accession>
<protein>
    <submittedName>
        <fullName evidence="2">DUF2884 family protein</fullName>
    </submittedName>
</protein>
<organism evidence="2">
    <name type="scientific">Rhodanobacter sp. IGA1.0</name>
    <dbReference type="NCBI Taxonomy" id="3158582"/>
    <lineage>
        <taxon>Bacteria</taxon>
        <taxon>Pseudomonadati</taxon>
        <taxon>Pseudomonadota</taxon>
        <taxon>Gammaproteobacteria</taxon>
        <taxon>Lysobacterales</taxon>
        <taxon>Rhodanobacteraceae</taxon>
        <taxon>Rhodanobacter</taxon>
    </lineage>
</organism>
<keyword evidence="1" id="KW-0732">Signal</keyword>
<dbReference type="EMBL" id="CP157948">
    <property type="protein sequence ID" value="XBS90513.1"/>
    <property type="molecule type" value="Genomic_DNA"/>
</dbReference>
<evidence type="ECO:0000313" key="2">
    <source>
        <dbReference type="EMBL" id="XBS90513.1"/>
    </source>
</evidence>
<dbReference type="PROSITE" id="PS51257">
    <property type="entry name" value="PROKAR_LIPOPROTEIN"/>
    <property type="match status" value="1"/>
</dbReference>
<proteinExistence type="predicted"/>
<dbReference type="RefSeq" id="WP_350016594.1">
    <property type="nucleotide sequence ID" value="NZ_CP157948.1"/>
</dbReference>
<feature type="chain" id="PRO_5043896627" evidence="1">
    <location>
        <begin position="24"/>
        <end position="252"/>
    </location>
</feature>
<dbReference type="AlphaFoldDB" id="A0AAU7QPI4"/>
<feature type="signal peptide" evidence="1">
    <location>
        <begin position="1"/>
        <end position="23"/>
    </location>
</feature>
<dbReference type="InterPro" id="IPR021307">
    <property type="entry name" value="DUF2884"/>
</dbReference>
<sequence length="252" mass="27044">MPMRAFRSFASLLLLSGACSLQAQDLAATCHASSSYDVTLKPDSLLFDRPAPAPFHVELQQGALRTDGASVSLNAESQDRLTLFERELRELAPRVRTVARNGVDVAAQALRSEADGMGLGADTRAEFQRRLDAHAAELKRRISVSQSTHDWQGDAANQAMNQIAGDLLPLLAADLGQQAINAALSGDLQAAATLRDRAADLATELQPRLQARLQVLRPQVEALCPAIRRLASLQQGVRGSDGQPLNLLQVGP</sequence>